<proteinExistence type="inferred from homology"/>
<evidence type="ECO:0000256" key="3">
    <source>
        <dbReference type="ARBA" id="ARBA00022801"/>
    </source>
</evidence>
<evidence type="ECO:0000259" key="4">
    <source>
        <dbReference type="Pfam" id="PF00557"/>
    </source>
</evidence>
<dbReference type="RefSeq" id="WP_306710175.1">
    <property type="nucleotide sequence ID" value="NZ_JAUJFI010000150.1"/>
</dbReference>
<keyword evidence="2" id="KW-0479">Metal-binding</keyword>
<dbReference type="InterPro" id="IPR029149">
    <property type="entry name" value="Creatin/AminoP/Spt16_N"/>
</dbReference>
<dbReference type="CDD" id="cd01085">
    <property type="entry name" value="APP"/>
    <property type="match status" value="1"/>
</dbReference>
<dbReference type="Gene3D" id="3.90.230.10">
    <property type="entry name" value="Creatinase/methionine aminopeptidase superfamily"/>
    <property type="match status" value="1"/>
</dbReference>
<comment type="similarity">
    <text evidence="1">Belongs to the peptidase M24B family.</text>
</comment>
<evidence type="ECO:0000259" key="6">
    <source>
        <dbReference type="Pfam" id="PF16188"/>
    </source>
</evidence>
<feature type="domain" description="Peptidase M24 C-terminal" evidence="6">
    <location>
        <begin position="527"/>
        <end position="591"/>
    </location>
</feature>
<dbReference type="InterPro" id="IPR000587">
    <property type="entry name" value="Creatinase_N"/>
</dbReference>
<dbReference type="SUPFAM" id="SSF53092">
    <property type="entry name" value="Creatinase/prolidase N-terminal domain"/>
    <property type="match status" value="1"/>
</dbReference>
<dbReference type="Proteomes" id="UP001227317">
    <property type="component" value="Unassembled WGS sequence"/>
</dbReference>
<keyword evidence="3 7" id="KW-0378">Hydrolase</keyword>
<dbReference type="Pfam" id="PF16188">
    <property type="entry name" value="Peptidase_M24_C"/>
    <property type="match status" value="1"/>
</dbReference>
<dbReference type="InterPro" id="IPR036005">
    <property type="entry name" value="Creatinase/aminopeptidase-like"/>
</dbReference>
<keyword evidence="7" id="KW-0645">Protease</keyword>
<dbReference type="SUPFAM" id="SSF55920">
    <property type="entry name" value="Creatinase/aminopeptidase"/>
    <property type="match status" value="1"/>
</dbReference>
<dbReference type="Gene3D" id="3.40.350.10">
    <property type="entry name" value="Creatinase/prolidase N-terminal domain"/>
    <property type="match status" value="2"/>
</dbReference>
<feature type="non-terminal residue" evidence="7">
    <location>
        <position position="1"/>
    </location>
</feature>
<dbReference type="PANTHER" id="PTHR43763">
    <property type="entry name" value="XAA-PRO AMINOPEPTIDASE 1"/>
    <property type="match status" value="1"/>
</dbReference>
<comment type="caution">
    <text evidence="7">The sequence shown here is derived from an EMBL/GenBank/DDBJ whole genome shotgun (WGS) entry which is preliminary data.</text>
</comment>
<dbReference type="EC" id="3.4.11.-" evidence="7"/>
<dbReference type="Pfam" id="PF16189">
    <property type="entry name" value="Creatinase_N_2"/>
    <property type="match status" value="1"/>
</dbReference>
<evidence type="ECO:0000313" key="7">
    <source>
        <dbReference type="EMBL" id="MDQ2105544.1"/>
    </source>
</evidence>
<name>A0ABU0WPP5_9PROT</name>
<dbReference type="PANTHER" id="PTHR43763:SF6">
    <property type="entry name" value="XAA-PRO AMINOPEPTIDASE 1"/>
    <property type="match status" value="1"/>
</dbReference>
<protein>
    <submittedName>
        <fullName evidence="7">Aminopeptidase P family protein</fullName>
        <ecNumber evidence="7">3.4.11.-</ecNumber>
    </submittedName>
</protein>
<feature type="domain" description="Creatinase N-terminal" evidence="5">
    <location>
        <begin position="2"/>
        <end position="130"/>
    </location>
</feature>
<dbReference type="EMBL" id="JAUJFI010000150">
    <property type="protein sequence ID" value="MDQ2105544.1"/>
    <property type="molecule type" value="Genomic_DNA"/>
</dbReference>
<sequence>LAALRGVLARADLDGFIVPRGDEHQGEYVATRAQRLAWLTGFTGSAGHAVVGRQRAAIFVDGRYTLQVQAEVPGDLYEYRHLVDDPLADWAAEALPQGGRLGYDPWLHTAGWVERARQQLERIGLSLVPCPDNPVDRVWSGQPPAPLAPVVVQDIAFAGDSAADKRARIAGDLTRNGIGAAVLTQPDSIAWLLNLRGADVPCTPLPLSFAILKDDGQVDLFIDRRKLAPGVESHLGNHVAVRAPDELGAALDGLGREGRKVMADPASTSAWIFDRLHMAGAKVERDPDPCALPKACKNAAELAGARAAHVRDGAALVRFLHWLSQEAPSGTVTETMAADRLLAFRRVNERFRGLSFDTISGAGPNGAIVHYRVSEETDRLLEPDSLFLLDSGAQYRDGTTDVTRTIAIGTPTPEMRERFTLVLKGHIAVSTARFPRGTTGSQLDTLARMPLWALGLDYDHGTGHGVGSYLSVHEGPQRISKVPNSVALQPGMILSNEPGYYKPGAYGIRIENLIVVQPLDLPMAERPMLGFEVLTLAPIDRHLVEPALMTGEEIAWLNAYHAQVREALEPQLAGEGGAAAAQWLRQATAPIIV</sequence>
<dbReference type="Pfam" id="PF00557">
    <property type="entry name" value="Peptidase_M24"/>
    <property type="match status" value="1"/>
</dbReference>
<dbReference type="InterPro" id="IPR033740">
    <property type="entry name" value="Pept_M24B"/>
</dbReference>
<evidence type="ECO:0000256" key="1">
    <source>
        <dbReference type="ARBA" id="ARBA00008766"/>
    </source>
</evidence>
<dbReference type="GO" id="GO:0004177">
    <property type="term" value="F:aminopeptidase activity"/>
    <property type="evidence" value="ECO:0007669"/>
    <property type="project" value="UniProtKB-KW"/>
</dbReference>
<dbReference type="InterPro" id="IPR032416">
    <property type="entry name" value="Peptidase_M24_C"/>
</dbReference>
<keyword evidence="8" id="KW-1185">Reference proteome</keyword>
<feature type="domain" description="Peptidase M24" evidence="4">
    <location>
        <begin position="305"/>
        <end position="517"/>
    </location>
</feature>
<evidence type="ECO:0000256" key="2">
    <source>
        <dbReference type="ARBA" id="ARBA00022723"/>
    </source>
</evidence>
<dbReference type="InterPro" id="IPR050422">
    <property type="entry name" value="X-Pro_aminopeptidase_P"/>
</dbReference>
<keyword evidence="7" id="KW-0031">Aminopeptidase</keyword>
<accession>A0ABU0WPP5</accession>
<evidence type="ECO:0000259" key="5">
    <source>
        <dbReference type="Pfam" id="PF01321"/>
    </source>
</evidence>
<organism evidence="7 8">
    <name type="scientific">Azospirillum isscasi</name>
    <dbReference type="NCBI Taxonomy" id="3053926"/>
    <lineage>
        <taxon>Bacteria</taxon>
        <taxon>Pseudomonadati</taxon>
        <taxon>Pseudomonadota</taxon>
        <taxon>Alphaproteobacteria</taxon>
        <taxon>Rhodospirillales</taxon>
        <taxon>Azospirillaceae</taxon>
        <taxon>Azospirillum</taxon>
    </lineage>
</organism>
<dbReference type="InterPro" id="IPR000994">
    <property type="entry name" value="Pept_M24"/>
</dbReference>
<dbReference type="Pfam" id="PF01321">
    <property type="entry name" value="Creatinase_N"/>
    <property type="match status" value="1"/>
</dbReference>
<evidence type="ECO:0000313" key="8">
    <source>
        <dbReference type="Proteomes" id="UP001227317"/>
    </source>
</evidence>
<gene>
    <name evidence="7" type="ORF">QSG27_22795</name>
</gene>
<reference evidence="7 8" key="1">
    <citation type="submission" date="2023-06" db="EMBL/GenBank/DDBJ databases">
        <title>Azospirillum isscasensis sp.nov, a bacterium isolated from rhizosphere soil of rice.</title>
        <authorList>
            <person name="Wang H."/>
        </authorList>
    </citation>
    <scope>NUCLEOTIDE SEQUENCE [LARGE SCALE GENOMIC DNA]</scope>
    <source>
        <strain evidence="7 8">C340-1</strain>
    </source>
</reference>